<evidence type="ECO:0000256" key="5">
    <source>
        <dbReference type="ARBA" id="ARBA00022989"/>
    </source>
</evidence>
<gene>
    <name evidence="8" type="ORF">BKP35_08565</name>
</gene>
<dbReference type="Pfam" id="PF03916">
    <property type="entry name" value="NrfD"/>
    <property type="match status" value="1"/>
</dbReference>
<dbReference type="Proteomes" id="UP000180098">
    <property type="component" value="Unassembled WGS sequence"/>
</dbReference>
<feature type="transmembrane region" description="Helical" evidence="7">
    <location>
        <begin position="77"/>
        <end position="98"/>
    </location>
</feature>
<keyword evidence="3" id="KW-1003">Cell membrane</keyword>
<dbReference type="PANTHER" id="PTHR34856:SF2">
    <property type="entry name" value="PROTEIN NRFD"/>
    <property type="match status" value="1"/>
</dbReference>
<name>A0A1S2LMR4_9BACI</name>
<dbReference type="InterPro" id="IPR005614">
    <property type="entry name" value="NrfD-like"/>
</dbReference>
<evidence type="ECO:0000256" key="3">
    <source>
        <dbReference type="ARBA" id="ARBA00022475"/>
    </source>
</evidence>
<protein>
    <recommendedName>
        <fullName evidence="10">Molybdopterin oxidoreductase</fullName>
    </recommendedName>
</protein>
<keyword evidence="4 7" id="KW-0812">Transmembrane</keyword>
<feature type="transmembrane region" description="Helical" evidence="7">
    <location>
        <begin position="365"/>
        <end position="389"/>
    </location>
</feature>
<evidence type="ECO:0000256" key="4">
    <source>
        <dbReference type="ARBA" id="ARBA00022692"/>
    </source>
</evidence>
<feature type="transmembrane region" description="Helical" evidence="7">
    <location>
        <begin position="241"/>
        <end position="264"/>
    </location>
</feature>
<dbReference type="InterPro" id="IPR052049">
    <property type="entry name" value="Electron_transfer_protein"/>
</dbReference>
<comment type="caution">
    <text evidence="8">The sequence shown here is derived from an EMBL/GenBank/DDBJ whole genome shotgun (WGS) entry which is preliminary data.</text>
</comment>
<evidence type="ECO:0000313" key="8">
    <source>
        <dbReference type="EMBL" id="OIJ13819.1"/>
    </source>
</evidence>
<evidence type="ECO:0008006" key="10">
    <source>
        <dbReference type="Google" id="ProtNLM"/>
    </source>
</evidence>
<dbReference type="RefSeq" id="WP_071312929.1">
    <property type="nucleotide sequence ID" value="NZ_MLQQ01000013.1"/>
</dbReference>
<dbReference type="AlphaFoldDB" id="A0A1S2LMR4"/>
<evidence type="ECO:0000256" key="1">
    <source>
        <dbReference type="ARBA" id="ARBA00004651"/>
    </source>
</evidence>
<evidence type="ECO:0000256" key="2">
    <source>
        <dbReference type="ARBA" id="ARBA00008929"/>
    </source>
</evidence>
<feature type="transmembrane region" description="Helical" evidence="7">
    <location>
        <begin position="39"/>
        <end position="65"/>
    </location>
</feature>
<feature type="transmembrane region" description="Helical" evidence="7">
    <location>
        <begin position="118"/>
        <end position="139"/>
    </location>
</feature>
<feature type="transmembrane region" description="Helical" evidence="7">
    <location>
        <begin position="311"/>
        <end position="329"/>
    </location>
</feature>
<evidence type="ECO:0000313" key="9">
    <source>
        <dbReference type="Proteomes" id="UP000180098"/>
    </source>
</evidence>
<dbReference type="EMBL" id="MLQQ01000013">
    <property type="protein sequence ID" value="OIJ13819.1"/>
    <property type="molecule type" value="Genomic_DNA"/>
</dbReference>
<reference evidence="8 9" key="1">
    <citation type="submission" date="2016-10" db="EMBL/GenBank/DDBJ databases">
        <title>Draft genome sequences of four alkaliphilic bacteria belonging to the Anaerobacillus genus.</title>
        <authorList>
            <person name="Bassil N.M."/>
            <person name="Lloyd J.R."/>
        </authorList>
    </citation>
    <scope>NUCLEOTIDE SEQUENCE [LARGE SCALE GENOMIC DNA]</scope>
    <source>
        <strain evidence="8 9">DSM 15340</strain>
    </source>
</reference>
<dbReference type="PANTHER" id="PTHR34856">
    <property type="entry name" value="PROTEIN NRFD"/>
    <property type="match status" value="1"/>
</dbReference>
<organism evidence="8 9">
    <name type="scientific">Anaerobacillus arseniciselenatis</name>
    <dbReference type="NCBI Taxonomy" id="85682"/>
    <lineage>
        <taxon>Bacteria</taxon>
        <taxon>Bacillati</taxon>
        <taxon>Bacillota</taxon>
        <taxon>Bacilli</taxon>
        <taxon>Bacillales</taxon>
        <taxon>Bacillaceae</taxon>
        <taxon>Anaerobacillus</taxon>
    </lineage>
</organism>
<feature type="transmembrane region" description="Helical" evidence="7">
    <location>
        <begin position="284"/>
        <end position="304"/>
    </location>
</feature>
<feature type="transmembrane region" description="Helical" evidence="7">
    <location>
        <begin position="7"/>
        <end position="27"/>
    </location>
</feature>
<dbReference type="OrthoDB" id="9768158at2"/>
<feature type="transmembrane region" description="Helical" evidence="7">
    <location>
        <begin position="204"/>
        <end position="229"/>
    </location>
</feature>
<dbReference type="GO" id="GO:0005886">
    <property type="term" value="C:plasma membrane"/>
    <property type="evidence" value="ECO:0007669"/>
    <property type="project" value="UniProtKB-SubCell"/>
</dbReference>
<dbReference type="Gene3D" id="1.20.1630.10">
    <property type="entry name" value="Formate dehydrogenase/DMSO reductase domain"/>
    <property type="match status" value="1"/>
</dbReference>
<proteinExistence type="inferred from homology"/>
<keyword evidence="9" id="KW-1185">Reference proteome</keyword>
<keyword evidence="5 7" id="KW-1133">Transmembrane helix</keyword>
<sequence length="407" mass="46667">MIQSNKLWWGVFSLLAIATFFFMYFRINQGLTFTNLNNIVGWGLWVTFYVYFLGISVGLFLFYGVCNIFNIAKFRNLALIALYSSFITLIVGLFFIFIDIGHLGRFWTVFINRNVSSVLSWELHLYVIYMVTVALLLVFENLGIEKKYSNTESIISTWCNENKEKVIKYLTYLGIPLAIAVHGGTGALFAVIKARVFWNSAIFPVIFLISALLSGIAAIIFLLGCFHNVNLKTQYIKKLSNIFIIVIVLDVFVVMTQLFVHYYSDINESIAVIHLLFYGEYAKSFWIGQIGIGIILTLILFAIYRMNTKGRFWILWLSSISCLIGIWFIRMNFITPTLSVPLIEGLSENIYGIESTNYVPSLMEWIYSLFIIISGFIVYLFGVSHIPILKNIIHQKTKKGDFDEETA</sequence>
<comment type="similarity">
    <text evidence="2">Belongs to the NrfD family.</text>
</comment>
<feature type="transmembrane region" description="Helical" evidence="7">
    <location>
        <begin position="170"/>
        <end position="192"/>
    </location>
</feature>
<evidence type="ECO:0000256" key="7">
    <source>
        <dbReference type="SAM" id="Phobius"/>
    </source>
</evidence>
<evidence type="ECO:0000256" key="6">
    <source>
        <dbReference type="ARBA" id="ARBA00023136"/>
    </source>
</evidence>
<keyword evidence="6 7" id="KW-0472">Membrane</keyword>
<accession>A0A1S2LMR4</accession>
<comment type="subcellular location">
    <subcellularLocation>
        <location evidence="1">Cell membrane</location>
        <topology evidence="1">Multi-pass membrane protein</topology>
    </subcellularLocation>
</comment>